<dbReference type="Proteomes" id="UP001185028">
    <property type="component" value="Unassembled WGS sequence"/>
</dbReference>
<dbReference type="Gene3D" id="2.40.128.580">
    <property type="entry name" value="GXWXG domain"/>
    <property type="match status" value="1"/>
</dbReference>
<evidence type="ECO:0000259" key="1">
    <source>
        <dbReference type="Pfam" id="PF14231"/>
    </source>
</evidence>
<evidence type="ECO:0008006" key="5">
    <source>
        <dbReference type="Google" id="ProtNLM"/>
    </source>
</evidence>
<accession>A0ABU1J188</accession>
<dbReference type="RefSeq" id="WP_229685960.1">
    <property type="nucleotide sequence ID" value="NZ_BMMB01000009.1"/>
</dbReference>
<dbReference type="Pfam" id="PF14232">
    <property type="entry name" value="DUF4334"/>
    <property type="match status" value="1"/>
</dbReference>
<proteinExistence type="predicted"/>
<organism evidence="3 4">
    <name type="scientific">Paenibacillus hunanensis</name>
    <dbReference type="NCBI Taxonomy" id="539262"/>
    <lineage>
        <taxon>Bacteria</taxon>
        <taxon>Bacillati</taxon>
        <taxon>Bacillota</taxon>
        <taxon>Bacilli</taxon>
        <taxon>Bacillales</taxon>
        <taxon>Paenibacillaceae</taxon>
        <taxon>Paenibacillus</taxon>
    </lineage>
</organism>
<name>A0ABU1J188_9BACL</name>
<dbReference type="Pfam" id="PF14231">
    <property type="entry name" value="GXWXG"/>
    <property type="match status" value="1"/>
</dbReference>
<protein>
    <recommendedName>
        <fullName evidence="5">DUF4334 domain-containing protein</fullName>
    </recommendedName>
</protein>
<sequence length="162" mass="19025">MLETLEPQFWSMTYQERISPQEAFDLYDELDAVELDDMMGVWRGFELHTGHPMEGALENLHWYGKAFHSVNQVDPLLFYKRNGNIFAADPGRIFDKMKIIPSDGGEGRLRMVEHRGRITATLLYDHLPIMDHFRRVSPDVLMGYMDMKGNTEPYFFYLKKLD</sequence>
<feature type="domain" description="GXWXG" evidence="1">
    <location>
        <begin position="26"/>
        <end position="83"/>
    </location>
</feature>
<feature type="domain" description="DUF4334" evidence="2">
    <location>
        <begin position="105"/>
        <end position="160"/>
    </location>
</feature>
<comment type="caution">
    <text evidence="3">The sequence shown here is derived from an EMBL/GenBank/DDBJ whole genome shotgun (WGS) entry which is preliminary data.</text>
</comment>
<evidence type="ECO:0000313" key="4">
    <source>
        <dbReference type="Proteomes" id="UP001185028"/>
    </source>
</evidence>
<dbReference type="EMBL" id="JAVDQH010000013">
    <property type="protein sequence ID" value="MDR6245253.1"/>
    <property type="molecule type" value="Genomic_DNA"/>
</dbReference>
<dbReference type="InterPro" id="IPR025951">
    <property type="entry name" value="GXWXG_dom"/>
</dbReference>
<gene>
    <name evidence="3" type="ORF">JOC58_003154</name>
</gene>
<evidence type="ECO:0000259" key="2">
    <source>
        <dbReference type="Pfam" id="PF14232"/>
    </source>
</evidence>
<evidence type="ECO:0000313" key="3">
    <source>
        <dbReference type="EMBL" id="MDR6245253.1"/>
    </source>
</evidence>
<dbReference type="InterPro" id="IPR025568">
    <property type="entry name" value="DUF4334"/>
</dbReference>
<keyword evidence="4" id="KW-1185">Reference proteome</keyword>
<reference evidence="3 4" key="1">
    <citation type="submission" date="2023-07" db="EMBL/GenBank/DDBJ databases">
        <title>Genomic Encyclopedia of Type Strains, Phase IV (KMG-IV): sequencing the most valuable type-strain genomes for metagenomic binning, comparative biology and taxonomic classification.</title>
        <authorList>
            <person name="Goeker M."/>
        </authorList>
    </citation>
    <scope>NUCLEOTIDE SEQUENCE [LARGE SCALE GENOMIC DNA]</scope>
    <source>
        <strain evidence="3 4">DSM 22170</strain>
    </source>
</reference>